<evidence type="ECO:0000313" key="2">
    <source>
        <dbReference type="Proteomes" id="UP000218334"/>
    </source>
</evidence>
<organism evidence="1 2">
    <name type="scientific">Armillaria solidipes</name>
    <dbReference type="NCBI Taxonomy" id="1076256"/>
    <lineage>
        <taxon>Eukaryota</taxon>
        <taxon>Fungi</taxon>
        <taxon>Dikarya</taxon>
        <taxon>Basidiomycota</taxon>
        <taxon>Agaricomycotina</taxon>
        <taxon>Agaricomycetes</taxon>
        <taxon>Agaricomycetidae</taxon>
        <taxon>Agaricales</taxon>
        <taxon>Marasmiineae</taxon>
        <taxon>Physalacriaceae</taxon>
        <taxon>Armillaria</taxon>
    </lineage>
</organism>
<dbReference type="AlphaFoldDB" id="A0A2H3B2Z3"/>
<keyword evidence="2" id="KW-1185">Reference proteome</keyword>
<dbReference type="Proteomes" id="UP000218334">
    <property type="component" value="Unassembled WGS sequence"/>
</dbReference>
<accession>A0A2H3B2Z3</accession>
<protein>
    <submittedName>
        <fullName evidence="1">Uncharacterized protein</fullName>
    </submittedName>
</protein>
<sequence length="164" mass="18742">MHKASSSTSDDWPRPHYHGSIFHHWHTFISTLLELMVQKLQSRIGHRELARDNHGVLGKPSNITVYGDKRKVLLLGGIVEPAVAEEVQVGNIVPVDNHESMGMSVLLAKEEGKIQNRVRHYHSEQTDECWLHHNLESYVPAGVFTQYCHCTVSSFTLFIFDSKW</sequence>
<reference evidence="2" key="1">
    <citation type="journal article" date="2017" name="Nat. Ecol. Evol.">
        <title>Genome expansion and lineage-specific genetic innovations in the forest pathogenic fungi Armillaria.</title>
        <authorList>
            <person name="Sipos G."/>
            <person name="Prasanna A.N."/>
            <person name="Walter M.C."/>
            <person name="O'Connor E."/>
            <person name="Balint B."/>
            <person name="Krizsan K."/>
            <person name="Kiss B."/>
            <person name="Hess J."/>
            <person name="Varga T."/>
            <person name="Slot J."/>
            <person name="Riley R."/>
            <person name="Boka B."/>
            <person name="Rigling D."/>
            <person name="Barry K."/>
            <person name="Lee J."/>
            <person name="Mihaltcheva S."/>
            <person name="LaButti K."/>
            <person name="Lipzen A."/>
            <person name="Waldron R."/>
            <person name="Moloney N.M."/>
            <person name="Sperisen C."/>
            <person name="Kredics L."/>
            <person name="Vagvoelgyi C."/>
            <person name="Patrignani A."/>
            <person name="Fitzpatrick D."/>
            <person name="Nagy I."/>
            <person name="Doyle S."/>
            <person name="Anderson J.B."/>
            <person name="Grigoriev I.V."/>
            <person name="Gueldener U."/>
            <person name="Muensterkoetter M."/>
            <person name="Nagy L.G."/>
        </authorList>
    </citation>
    <scope>NUCLEOTIDE SEQUENCE [LARGE SCALE GENOMIC DNA]</scope>
    <source>
        <strain evidence="2">28-4</strain>
    </source>
</reference>
<dbReference type="EMBL" id="KZ293446">
    <property type="protein sequence ID" value="PBK65235.1"/>
    <property type="molecule type" value="Genomic_DNA"/>
</dbReference>
<name>A0A2H3B2Z3_9AGAR</name>
<gene>
    <name evidence="1" type="ORF">ARMSODRAFT_978360</name>
</gene>
<proteinExistence type="predicted"/>
<evidence type="ECO:0000313" key="1">
    <source>
        <dbReference type="EMBL" id="PBK65235.1"/>
    </source>
</evidence>